<dbReference type="EMBL" id="OMOF01000204">
    <property type="protein sequence ID" value="SPF43334.1"/>
    <property type="molecule type" value="Genomic_DNA"/>
</dbReference>
<dbReference type="Proteomes" id="UP000238916">
    <property type="component" value="Unassembled WGS sequence"/>
</dbReference>
<gene>
    <name evidence="1" type="ORF">SBF1_2820005</name>
</gene>
<dbReference type="AlphaFoldDB" id="A0A2U3KUK5"/>
<sequence>MGDIEDTYYGGRKKGREKLQQQCDRGYFERRHIPKPPCPCAGNKPS</sequence>
<name>A0A2U3KUK5_9FIRM</name>
<proteinExistence type="predicted"/>
<protein>
    <submittedName>
        <fullName evidence="1">Uncharacterized protein</fullName>
    </submittedName>
</protein>
<evidence type="ECO:0000313" key="1">
    <source>
        <dbReference type="EMBL" id="SPF43334.1"/>
    </source>
</evidence>
<accession>A0A2U3KUK5</accession>
<reference evidence="2" key="1">
    <citation type="submission" date="2018-02" db="EMBL/GenBank/DDBJ databases">
        <authorList>
            <person name="Hausmann B."/>
        </authorList>
    </citation>
    <scope>NUCLEOTIDE SEQUENCE [LARGE SCALE GENOMIC DNA]</scope>
    <source>
        <strain evidence="2">Peat soil MAG SbF1</strain>
    </source>
</reference>
<organism evidence="1 2">
    <name type="scientific">Candidatus Desulfosporosinus infrequens</name>
    <dbReference type="NCBI Taxonomy" id="2043169"/>
    <lineage>
        <taxon>Bacteria</taxon>
        <taxon>Bacillati</taxon>
        <taxon>Bacillota</taxon>
        <taxon>Clostridia</taxon>
        <taxon>Eubacteriales</taxon>
        <taxon>Desulfitobacteriaceae</taxon>
        <taxon>Desulfosporosinus</taxon>
    </lineage>
</organism>
<evidence type="ECO:0000313" key="2">
    <source>
        <dbReference type="Proteomes" id="UP000238916"/>
    </source>
</evidence>